<evidence type="ECO:0000313" key="2">
    <source>
        <dbReference type="EMBL" id="EOB14992.1"/>
    </source>
</evidence>
<keyword evidence="3" id="KW-1185">Reference proteome</keyword>
<dbReference type="EMBL" id="KB908919">
    <property type="protein sequence ID" value="EOB14992.1"/>
    <property type="molecule type" value="Genomic_DNA"/>
</dbReference>
<dbReference type="AlphaFoldDB" id="R0KXQ8"/>
<feature type="coiled-coil region" evidence="1">
    <location>
        <begin position="45"/>
        <end position="72"/>
    </location>
</feature>
<name>R0KXQ8_NOSB1</name>
<evidence type="ECO:0000256" key="1">
    <source>
        <dbReference type="SAM" id="Coils"/>
    </source>
</evidence>
<keyword evidence="1" id="KW-0175">Coiled coil</keyword>
<proteinExistence type="predicted"/>
<dbReference type="Proteomes" id="UP000016927">
    <property type="component" value="Unassembled WGS sequence"/>
</dbReference>
<organism evidence="2 3">
    <name type="scientific">Nosema bombycis (strain CQ1 / CVCC 102059)</name>
    <name type="common">Microsporidian parasite</name>
    <name type="synonym">Pebrine of silkworm</name>
    <dbReference type="NCBI Taxonomy" id="578461"/>
    <lineage>
        <taxon>Eukaryota</taxon>
        <taxon>Fungi</taxon>
        <taxon>Fungi incertae sedis</taxon>
        <taxon>Microsporidia</taxon>
        <taxon>Nosematidae</taxon>
        <taxon>Nosema</taxon>
    </lineage>
</organism>
<accession>R0KXQ8</accession>
<dbReference type="VEuPathDB" id="MicrosporidiaDB:NBO_11g0063"/>
<reference evidence="2 3" key="1">
    <citation type="journal article" date="2013" name="BMC Genomics">
        <title>Comparative genomics of parasitic silkworm microsporidia reveal an association between genome expansion and host adaptation.</title>
        <authorList>
            <person name="Pan G."/>
            <person name="Xu J."/>
            <person name="Li T."/>
            <person name="Xia Q."/>
            <person name="Liu S.L."/>
            <person name="Zhang G."/>
            <person name="Li S."/>
            <person name="Li C."/>
            <person name="Liu H."/>
            <person name="Yang L."/>
            <person name="Liu T."/>
            <person name="Zhang X."/>
            <person name="Wu Z."/>
            <person name="Fan W."/>
            <person name="Dang X."/>
            <person name="Xiang H."/>
            <person name="Tao M."/>
            <person name="Li Y."/>
            <person name="Hu J."/>
            <person name="Li Z."/>
            <person name="Lin L."/>
            <person name="Luo J."/>
            <person name="Geng L."/>
            <person name="Wang L."/>
            <person name="Long M."/>
            <person name="Wan Y."/>
            <person name="He N."/>
            <person name="Zhang Z."/>
            <person name="Lu C."/>
            <person name="Keeling P.J."/>
            <person name="Wang J."/>
            <person name="Xiang Z."/>
            <person name="Zhou Z."/>
        </authorList>
    </citation>
    <scope>NUCLEOTIDE SEQUENCE [LARGE SCALE GENOMIC DNA]</scope>
    <source>
        <strain evidence="3">CQ1 / CVCC 102059</strain>
    </source>
</reference>
<dbReference type="HOGENOM" id="CLU_2050291_0_0_1"/>
<evidence type="ECO:0000313" key="3">
    <source>
        <dbReference type="Proteomes" id="UP000016927"/>
    </source>
</evidence>
<protein>
    <submittedName>
        <fullName evidence="2">Uncharacterized protein</fullName>
    </submittedName>
</protein>
<gene>
    <name evidence="2" type="ORF">NBO_11g0063</name>
</gene>
<sequence length="120" mass="14465">MLVYMGFRSLFPLFLHKSPFPFLTLPPLSSYTPLPFHFVMKKYNLILLLEKLEEEKNKYKILKGNCEKIKKKKKVYKEISKRFNLLKKKDEKYYELCKEITGDKPKRECLEEIKGKLNKE</sequence>